<comment type="function">
    <text evidence="1 9">This protein is a component of the acetyl coenzyme A carboxylase complex; first, biotin carboxylase catalyzes the carboxylation of the carrier protein and then the transcarboxylase transfers the carboxyl group to form malonyl-CoA.</text>
</comment>
<dbReference type="RefSeq" id="WP_076401207.1">
    <property type="nucleotide sequence ID" value="NZ_FTOA01000005.1"/>
</dbReference>
<dbReference type="EMBL" id="FTOA01000005">
    <property type="protein sequence ID" value="SIT00679.1"/>
    <property type="molecule type" value="Genomic_DNA"/>
</dbReference>
<dbReference type="UniPathway" id="UPA00094"/>
<evidence type="ECO:0000313" key="12">
    <source>
        <dbReference type="Proteomes" id="UP000185678"/>
    </source>
</evidence>
<evidence type="ECO:0000256" key="4">
    <source>
        <dbReference type="ARBA" id="ARBA00022516"/>
    </source>
</evidence>
<organism evidence="11 12">
    <name type="scientific">Insolitispirillum peregrinum</name>
    <dbReference type="NCBI Taxonomy" id="80876"/>
    <lineage>
        <taxon>Bacteria</taxon>
        <taxon>Pseudomonadati</taxon>
        <taxon>Pseudomonadota</taxon>
        <taxon>Alphaproteobacteria</taxon>
        <taxon>Rhodospirillales</taxon>
        <taxon>Novispirillaceae</taxon>
        <taxon>Insolitispirillum</taxon>
    </lineage>
</organism>
<dbReference type="Pfam" id="PF00364">
    <property type="entry name" value="Biotin_lipoyl"/>
    <property type="match status" value="1"/>
</dbReference>
<dbReference type="PROSITE" id="PS00188">
    <property type="entry name" value="BIOTIN"/>
    <property type="match status" value="1"/>
</dbReference>
<gene>
    <name evidence="11" type="ORF">SAMN05421779_105305</name>
</gene>
<sequence length="152" mass="15597">MSNDTTKNTSIDSEAIRQLACLLDETGLNEIEYESESVRIRVAKGGGMVSYAAPAAAPVAAAPAAVAASAPAADHPGTLKAPMVGMAYLSPEPGAAVFVTAGQMVSEGQTLMLIEAMKTFNPVRAPRSGKLTALLVADAQPVEFGQPLAIIE</sequence>
<proteinExistence type="predicted"/>
<evidence type="ECO:0000256" key="5">
    <source>
        <dbReference type="ARBA" id="ARBA00022832"/>
    </source>
</evidence>
<dbReference type="InterPro" id="IPR000089">
    <property type="entry name" value="Biotin_lipoyl"/>
</dbReference>
<evidence type="ECO:0000256" key="9">
    <source>
        <dbReference type="RuleBase" id="RU364072"/>
    </source>
</evidence>
<keyword evidence="8 9" id="KW-0092">Biotin</keyword>
<dbReference type="STRING" id="80876.SAMN05421779_105305"/>
<dbReference type="InterPro" id="IPR001882">
    <property type="entry name" value="Biotin_BS"/>
</dbReference>
<name>A0A1N7NR04_9PROT</name>
<keyword evidence="7 9" id="KW-0275">Fatty acid biosynthesis</keyword>
<dbReference type="Gene3D" id="2.40.50.100">
    <property type="match status" value="1"/>
</dbReference>
<dbReference type="SUPFAM" id="SSF51230">
    <property type="entry name" value="Single hybrid motif"/>
    <property type="match status" value="1"/>
</dbReference>
<evidence type="ECO:0000256" key="6">
    <source>
        <dbReference type="ARBA" id="ARBA00023098"/>
    </source>
</evidence>
<evidence type="ECO:0000256" key="1">
    <source>
        <dbReference type="ARBA" id="ARBA00003761"/>
    </source>
</evidence>
<protein>
    <recommendedName>
        <fullName evidence="3 9">Biotin carboxyl carrier protein of acetyl-CoA carboxylase</fullName>
    </recommendedName>
</protein>
<dbReference type="PROSITE" id="PS50968">
    <property type="entry name" value="BIOTINYL_LIPOYL"/>
    <property type="match status" value="1"/>
</dbReference>
<dbReference type="CDD" id="cd06850">
    <property type="entry name" value="biotinyl_domain"/>
    <property type="match status" value="1"/>
</dbReference>
<dbReference type="PANTHER" id="PTHR45266:SF3">
    <property type="entry name" value="OXALOACETATE DECARBOXYLASE ALPHA CHAIN"/>
    <property type="match status" value="1"/>
</dbReference>
<comment type="pathway">
    <text evidence="2 9">Lipid metabolism; fatty acid biosynthesis.</text>
</comment>
<feature type="domain" description="Lipoyl-binding" evidence="10">
    <location>
        <begin position="76"/>
        <end position="152"/>
    </location>
</feature>
<evidence type="ECO:0000256" key="8">
    <source>
        <dbReference type="ARBA" id="ARBA00023267"/>
    </source>
</evidence>
<reference evidence="11 12" key="1">
    <citation type="submission" date="2017-01" db="EMBL/GenBank/DDBJ databases">
        <authorList>
            <person name="Mah S.A."/>
            <person name="Swanson W.J."/>
            <person name="Moy G.W."/>
            <person name="Vacquier V.D."/>
        </authorList>
    </citation>
    <scope>NUCLEOTIDE SEQUENCE [LARGE SCALE GENOMIC DNA]</scope>
    <source>
        <strain evidence="11 12">DSM 11589</strain>
    </source>
</reference>
<keyword evidence="4 9" id="KW-0444">Lipid biosynthesis</keyword>
<accession>A0A1N7NR04</accession>
<dbReference type="Proteomes" id="UP000185678">
    <property type="component" value="Unassembled WGS sequence"/>
</dbReference>
<keyword evidence="12" id="KW-1185">Reference proteome</keyword>
<evidence type="ECO:0000313" key="11">
    <source>
        <dbReference type="EMBL" id="SIT00679.1"/>
    </source>
</evidence>
<evidence type="ECO:0000256" key="2">
    <source>
        <dbReference type="ARBA" id="ARBA00005194"/>
    </source>
</evidence>
<dbReference type="GO" id="GO:0003989">
    <property type="term" value="F:acetyl-CoA carboxylase activity"/>
    <property type="evidence" value="ECO:0007669"/>
    <property type="project" value="InterPro"/>
</dbReference>
<dbReference type="InterPro" id="IPR050709">
    <property type="entry name" value="Biotin_Carboxyl_Carrier/Decarb"/>
</dbReference>
<dbReference type="AlphaFoldDB" id="A0A1N7NR04"/>
<dbReference type="PRINTS" id="PR01071">
    <property type="entry name" value="ACOABIOTINCC"/>
</dbReference>
<dbReference type="GO" id="GO:0009317">
    <property type="term" value="C:acetyl-CoA carboxylase complex"/>
    <property type="evidence" value="ECO:0007669"/>
    <property type="project" value="InterPro"/>
</dbReference>
<dbReference type="InterPro" id="IPR011053">
    <property type="entry name" value="Single_hybrid_motif"/>
</dbReference>
<keyword evidence="5 9" id="KW-0276">Fatty acid metabolism</keyword>
<keyword evidence="6 9" id="KW-0443">Lipid metabolism</keyword>
<dbReference type="GO" id="GO:0006633">
    <property type="term" value="P:fatty acid biosynthetic process"/>
    <property type="evidence" value="ECO:0007669"/>
    <property type="project" value="UniProtKB-UniPathway"/>
</dbReference>
<evidence type="ECO:0000259" key="10">
    <source>
        <dbReference type="PROSITE" id="PS50968"/>
    </source>
</evidence>
<evidence type="ECO:0000256" key="3">
    <source>
        <dbReference type="ARBA" id="ARBA00017562"/>
    </source>
</evidence>
<dbReference type="InterPro" id="IPR001249">
    <property type="entry name" value="AcCoA_biotinCC"/>
</dbReference>
<dbReference type="PANTHER" id="PTHR45266">
    <property type="entry name" value="OXALOACETATE DECARBOXYLASE ALPHA CHAIN"/>
    <property type="match status" value="1"/>
</dbReference>
<evidence type="ECO:0000256" key="7">
    <source>
        <dbReference type="ARBA" id="ARBA00023160"/>
    </source>
</evidence>